<dbReference type="InterPro" id="IPR025857">
    <property type="entry name" value="MacB_PCD"/>
</dbReference>
<evidence type="ECO:0000256" key="5">
    <source>
        <dbReference type="ARBA" id="ARBA00023136"/>
    </source>
</evidence>
<keyword evidence="3 6" id="KW-0812">Transmembrane</keyword>
<dbReference type="GO" id="GO:0022857">
    <property type="term" value="F:transmembrane transporter activity"/>
    <property type="evidence" value="ECO:0007669"/>
    <property type="project" value="TreeGrafter"/>
</dbReference>
<accession>A0AAU9DEB6</accession>
<gene>
    <name evidence="9" type="ORF">FUAX_39930</name>
</gene>
<geneLocation type="plasmid" evidence="9 10">
    <name>pFA1</name>
</geneLocation>
<feature type="transmembrane region" description="Helical" evidence="6">
    <location>
        <begin position="666"/>
        <end position="688"/>
    </location>
</feature>
<keyword evidence="9" id="KW-0614">Plasmid</keyword>
<keyword evidence="5 6" id="KW-0472">Membrane</keyword>
<dbReference type="InterPro" id="IPR050250">
    <property type="entry name" value="Macrolide_Exporter_MacB"/>
</dbReference>
<dbReference type="PANTHER" id="PTHR30572">
    <property type="entry name" value="MEMBRANE COMPONENT OF TRANSPORTER-RELATED"/>
    <property type="match status" value="1"/>
</dbReference>
<dbReference type="PANTHER" id="PTHR30572:SF18">
    <property type="entry name" value="ABC-TYPE MACROLIDE FAMILY EXPORT SYSTEM PERMEASE COMPONENT 2"/>
    <property type="match status" value="1"/>
</dbReference>
<dbReference type="InterPro" id="IPR003838">
    <property type="entry name" value="ABC3_permease_C"/>
</dbReference>
<proteinExistence type="predicted"/>
<feature type="domain" description="MacB-like periplasmic core" evidence="8">
    <location>
        <begin position="10"/>
        <end position="192"/>
    </location>
</feature>
<dbReference type="Pfam" id="PF12704">
    <property type="entry name" value="MacB_PCD"/>
    <property type="match status" value="2"/>
</dbReference>
<evidence type="ECO:0000313" key="9">
    <source>
        <dbReference type="EMBL" id="BDD11561.1"/>
    </source>
</evidence>
<keyword evidence="10" id="KW-1185">Reference proteome</keyword>
<evidence type="ECO:0000256" key="4">
    <source>
        <dbReference type="ARBA" id="ARBA00022989"/>
    </source>
</evidence>
<dbReference type="AlphaFoldDB" id="A0AAU9DEB6"/>
<feature type="transmembrane region" description="Helical" evidence="6">
    <location>
        <begin position="718"/>
        <end position="737"/>
    </location>
</feature>
<name>A0AAU9DEB6_9BACT</name>
<feature type="transmembrane region" description="Helical" evidence="6">
    <location>
        <begin position="419"/>
        <end position="439"/>
    </location>
</feature>
<keyword evidence="2" id="KW-1003">Cell membrane</keyword>
<evidence type="ECO:0000256" key="1">
    <source>
        <dbReference type="ARBA" id="ARBA00004651"/>
    </source>
</evidence>
<evidence type="ECO:0000256" key="2">
    <source>
        <dbReference type="ARBA" id="ARBA00022475"/>
    </source>
</evidence>
<dbReference type="GO" id="GO:0005886">
    <property type="term" value="C:plasma membrane"/>
    <property type="evidence" value="ECO:0007669"/>
    <property type="project" value="UniProtKB-SubCell"/>
</dbReference>
<dbReference type="KEGG" id="fax:FUAX_39930"/>
<feature type="domain" description="MacB-like periplasmic core" evidence="8">
    <location>
        <begin position="425"/>
        <end position="587"/>
    </location>
</feature>
<dbReference type="EMBL" id="AP025315">
    <property type="protein sequence ID" value="BDD11561.1"/>
    <property type="molecule type" value="Genomic_DNA"/>
</dbReference>
<reference evidence="9 10" key="1">
    <citation type="submission" date="2021-12" db="EMBL/GenBank/DDBJ databases">
        <title>Genome sequencing of bacteria with rrn-lacking chromosome and rrn-plasmid.</title>
        <authorList>
            <person name="Anda M."/>
            <person name="Iwasaki W."/>
        </authorList>
    </citation>
    <scope>NUCLEOTIDE SEQUENCE [LARGE SCALE GENOMIC DNA]</scope>
    <source>
        <strain evidence="9 10">DSM 100852</strain>
        <plasmid evidence="9 10">pFA1</plasmid>
    </source>
</reference>
<evidence type="ECO:0000259" key="7">
    <source>
        <dbReference type="Pfam" id="PF02687"/>
    </source>
</evidence>
<evidence type="ECO:0000256" key="3">
    <source>
        <dbReference type="ARBA" id="ARBA00022692"/>
    </source>
</evidence>
<feature type="transmembrane region" description="Helical" evidence="6">
    <location>
        <begin position="278"/>
        <end position="304"/>
    </location>
</feature>
<feature type="transmembrane region" description="Helical" evidence="6">
    <location>
        <begin position="7"/>
        <end position="25"/>
    </location>
</feature>
<comment type="subcellular location">
    <subcellularLocation>
        <location evidence="1">Cell membrane</location>
        <topology evidence="1">Multi-pass membrane protein</topology>
    </subcellularLocation>
</comment>
<sequence length="789" mass="89147">MRDKVYATVNIFGLAVALTACLLLYNQVYSELSRHLWHMDKEDVAQVLVYRDGVDGFGPESGRVFFGFGKALKEEVPEIESIVRVYEKYYTKGNEPRFAKGEERIPESRLILSESSLFDVFGYNIVAGSASGLDSVKRSVIISESKAKLYFGSENPVGKTIEMYSRPKKGRKYTVVGVMEDMPKASSLQVDFVLSILDSEKALSWEIEYPELFLKLSTGNMGMDINQKAKAIIASHLKHDYQRTNEESRSYKLHDFGEAYLRGDNYGVRTRESGSARYVFMLIGLTLVILSLALLNFMISVLARSAKDMASDKLRNALGERSRQAVYLLVIEVLSIMFLACALAVLISPFVYQWVGPLLDASATEALRFPPFALPSFFALVFVVSILTALAVTFFKKGLGSVRLGQGKATRNMMRSQKVLLVFQLGLMSVIMIMALVFVKQMRFVREKPLGFDSGNTVIFPWKHISMAPRKGPEINRRLRESPLIEGVTRTLYLPLLDSYGLSDFVLDKETMKATPQFGDSSFIHVYDISLKSGRNINRPSAKHEVLVNEQFVREAGLEYPIGTEIVSGYWHMKGKTLTIVGVLADFHYKALYRPIKPMVVFNAPSPPMILGARVRLNSKNPEEGKAFLSDLFSEFYPDNRFEKRIYTEEDDYNNSYGKDIRFARLVYVLTMVAIFIVMLGLFGFIFFMTQARVKEIGVRKANGATVFEIVRLLNGDLLRYVGVGLILAVPIAYYVMGRWLENFAYRAVMSWWVFAGAGALVCLVALLTVSWQSWRAARREPVEALRYE</sequence>
<keyword evidence="4 6" id="KW-1133">Transmembrane helix</keyword>
<protein>
    <submittedName>
        <fullName evidence="9">ABC transporter permease</fullName>
    </submittedName>
</protein>
<feature type="transmembrane region" description="Helical" evidence="6">
    <location>
        <begin position="372"/>
        <end position="395"/>
    </location>
</feature>
<evidence type="ECO:0000256" key="6">
    <source>
        <dbReference type="SAM" id="Phobius"/>
    </source>
</evidence>
<feature type="transmembrane region" description="Helical" evidence="6">
    <location>
        <begin position="325"/>
        <end position="352"/>
    </location>
</feature>
<evidence type="ECO:0000259" key="8">
    <source>
        <dbReference type="Pfam" id="PF12704"/>
    </source>
</evidence>
<feature type="transmembrane region" description="Helical" evidence="6">
    <location>
        <begin position="749"/>
        <end position="770"/>
    </location>
</feature>
<organism evidence="9 10">
    <name type="scientific">Fulvitalea axinellae</name>
    <dbReference type="NCBI Taxonomy" id="1182444"/>
    <lineage>
        <taxon>Bacteria</taxon>
        <taxon>Pseudomonadati</taxon>
        <taxon>Bacteroidota</taxon>
        <taxon>Cytophagia</taxon>
        <taxon>Cytophagales</taxon>
        <taxon>Persicobacteraceae</taxon>
        <taxon>Fulvitalea</taxon>
    </lineage>
</organism>
<dbReference type="PROSITE" id="PS51257">
    <property type="entry name" value="PROKAR_LIPOPROTEIN"/>
    <property type="match status" value="1"/>
</dbReference>
<dbReference type="Pfam" id="PF02687">
    <property type="entry name" value="FtsX"/>
    <property type="match status" value="1"/>
</dbReference>
<evidence type="ECO:0000313" key="10">
    <source>
        <dbReference type="Proteomes" id="UP001348817"/>
    </source>
</evidence>
<dbReference type="Proteomes" id="UP001348817">
    <property type="component" value="Plasmid pFA1"/>
</dbReference>
<feature type="domain" description="ABC3 transporter permease C-terminal" evidence="7">
    <location>
        <begin position="669"/>
        <end position="782"/>
    </location>
</feature>